<dbReference type="KEGG" id="dat:HRM2_36600"/>
<dbReference type="PANTHER" id="PTHR21716:SF4">
    <property type="entry name" value="TRANSMEMBRANE PROTEIN 245"/>
    <property type="match status" value="1"/>
</dbReference>
<evidence type="ECO:0000256" key="5">
    <source>
        <dbReference type="ARBA" id="ARBA00023136"/>
    </source>
</evidence>
<evidence type="ECO:0000313" key="7">
    <source>
        <dbReference type="EMBL" id="ACN16719.1"/>
    </source>
</evidence>
<organism evidence="7 8">
    <name type="scientific">Desulforapulum autotrophicum (strain ATCC 43914 / DSM 3382 / VKM B-1955 / HRM2)</name>
    <name type="common">Desulfobacterium autotrophicum</name>
    <dbReference type="NCBI Taxonomy" id="177437"/>
    <lineage>
        <taxon>Bacteria</taxon>
        <taxon>Pseudomonadati</taxon>
        <taxon>Thermodesulfobacteriota</taxon>
        <taxon>Desulfobacteria</taxon>
        <taxon>Desulfobacterales</taxon>
        <taxon>Desulfobacteraceae</taxon>
        <taxon>Desulforapulum</taxon>
    </lineage>
</organism>
<keyword evidence="5 6" id="KW-0472">Membrane</keyword>
<dbReference type="Pfam" id="PF01594">
    <property type="entry name" value="AI-2E_transport"/>
    <property type="match status" value="1"/>
</dbReference>
<dbReference type="GO" id="GO:0016020">
    <property type="term" value="C:membrane"/>
    <property type="evidence" value="ECO:0007669"/>
    <property type="project" value="UniProtKB-SubCell"/>
</dbReference>
<evidence type="ECO:0000313" key="8">
    <source>
        <dbReference type="Proteomes" id="UP000000442"/>
    </source>
</evidence>
<dbReference type="Proteomes" id="UP000000442">
    <property type="component" value="Chromosome"/>
</dbReference>
<evidence type="ECO:0000256" key="4">
    <source>
        <dbReference type="ARBA" id="ARBA00022989"/>
    </source>
</evidence>
<dbReference type="InterPro" id="IPR002549">
    <property type="entry name" value="AI-2E-like"/>
</dbReference>
<keyword evidence="4 6" id="KW-1133">Transmembrane helix</keyword>
<accession>C0QA01</accession>
<dbReference type="OrthoDB" id="9773730at2"/>
<dbReference type="EMBL" id="CP001087">
    <property type="protein sequence ID" value="ACN16719.1"/>
    <property type="molecule type" value="Genomic_DNA"/>
</dbReference>
<reference evidence="7 8" key="1">
    <citation type="journal article" date="2009" name="Environ. Microbiol.">
        <title>Genome sequence of Desulfobacterium autotrophicum HRM2, a marine sulfate reducer oxidizing organic carbon completely to carbon dioxide.</title>
        <authorList>
            <person name="Strittmatter A.W."/>
            <person name="Liesegang H."/>
            <person name="Rabus R."/>
            <person name="Decker I."/>
            <person name="Amann J."/>
            <person name="Andres S."/>
            <person name="Henne A."/>
            <person name="Fricke W.F."/>
            <person name="Martinez-Arias R."/>
            <person name="Bartels D."/>
            <person name="Goesmann A."/>
            <person name="Krause L."/>
            <person name="Puehler A."/>
            <person name="Klenk H.P."/>
            <person name="Richter M."/>
            <person name="Schuler M."/>
            <person name="Gloeckner F.O."/>
            <person name="Meyerdierks A."/>
            <person name="Gottschalk G."/>
            <person name="Amann R."/>
        </authorList>
    </citation>
    <scope>NUCLEOTIDE SEQUENCE [LARGE SCALE GENOMIC DNA]</scope>
    <source>
        <strain evidence="8">ATCC 43914 / DSM 3382 / HRM2</strain>
    </source>
</reference>
<dbReference type="eggNOG" id="COG0628">
    <property type="taxonomic scope" value="Bacteria"/>
</dbReference>
<feature type="transmembrane region" description="Helical" evidence="6">
    <location>
        <begin position="330"/>
        <end position="357"/>
    </location>
</feature>
<dbReference type="PANTHER" id="PTHR21716">
    <property type="entry name" value="TRANSMEMBRANE PROTEIN"/>
    <property type="match status" value="1"/>
</dbReference>
<sequence>MESRETGDSLNANGGPRGQTTSEKAVFFFFLALFSAAIILVCWLLSPFFATIVMGLVVMGAFAPLNRLLQRRLKPGLASMITCLVIFFVVLVPVLFFVGVLSKEAYDLYQMAKSAVLGNQVKQVLENTHVLERVNHLLATMGFDLSFSWEEMVKPVSELGRVVGLYLFQQASFVASNVFKIIFYFCLMLIVVFYLFIDGARFVDYIYDISPLADEHNEKLFCKFKEMAGAVLVGNGLGGLIQGVVGGGAFFMLGLASPFLWGVIMGFLAFLPILGIGVVLIPTGLILMLKERMAAGIFILVLYAVLSWGIEYVFKPKVVGDRVKMHPLVVFFSIIGGLEIYGILGIIYGPLIITLFLTLADIYFANFQAIVEPDRVKGNIKKDSSC</sequence>
<proteinExistence type="inferred from homology"/>
<protein>
    <submittedName>
        <fullName evidence="7">Permease</fullName>
    </submittedName>
</protein>
<evidence type="ECO:0000256" key="1">
    <source>
        <dbReference type="ARBA" id="ARBA00004141"/>
    </source>
</evidence>
<feature type="transmembrane region" description="Helical" evidence="6">
    <location>
        <begin position="229"/>
        <end position="253"/>
    </location>
</feature>
<dbReference type="RefSeq" id="WP_015905468.1">
    <property type="nucleotide sequence ID" value="NC_012108.1"/>
</dbReference>
<feature type="transmembrane region" description="Helical" evidence="6">
    <location>
        <begin position="81"/>
        <end position="101"/>
    </location>
</feature>
<keyword evidence="3 6" id="KW-0812">Transmembrane</keyword>
<evidence type="ECO:0000256" key="3">
    <source>
        <dbReference type="ARBA" id="ARBA00022692"/>
    </source>
</evidence>
<evidence type="ECO:0000256" key="6">
    <source>
        <dbReference type="SAM" id="Phobius"/>
    </source>
</evidence>
<keyword evidence="8" id="KW-1185">Reference proteome</keyword>
<feature type="transmembrane region" description="Helical" evidence="6">
    <location>
        <begin position="259"/>
        <end position="281"/>
    </location>
</feature>
<name>C0QA01_DESAH</name>
<dbReference type="HOGENOM" id="CLU_041771_2_2_7"/>
<feature type="transmembrane region" description="Helical" evidence="6">
    <location>
        <begin position="293"/>
        <end position="310"/>
    </location>
</feature>
<feature type="transmembrane region" description="Helical" evidence="6">
    <location>
        <begin position="25"/>
        <end position="46"/>
    </location>
</feature>
<gene>
    <name evidence="7" type="ordered locus">HRM2_36600</name>
</gene>
<dbReference type="STRING" id="177437.HRM2_36600"/>
<comment type="similarity">
    <text evidence="2">Belongs to the autoinducer-2 exporter (AI-2E) (TC 2.A.86) family.</text>
</comment>
<feature type="transmembrane region" description="Helical" evidence="6">
    <location>
        <begin position="52"/>
        <end position="69"/>
    </location>
</feature>
<dbReference type="AlphaFoldDB" id="C0QA01"/>
<feature type="transmembrane region" description="Helical" evidence="6">
    <location>
        <begin position="178"/>
        <end position="197"/>
    </location>
</feature>
<comment type="subcellular location">
    <subcellularLocation>
        <location evidence="1">Membrane</location>
        <topology evidence="1">Multi-pass membrane protein</topology>
    </subcellularLocation>
</comment>
<evidence type="ECO:0000256" key="2">
    <source>
        <dbReference type="ARBA" id="ARBA00009773"/>
    </source>
</evidence>